<reference evidence="8" key="2">
    <citation type="submission" date="2013-12" db="EMBL/GenBank/DDBJ databases">
        <title>Evolution of pathogenesis and genome organization in the Tremellales.</title>
        <authorList>
            <person name="Cuomo C."/>
            <person name="Litvintseva A."/>
            <person name="Heitman J."/>
            <person name="Chen Y."/>
            <person name="Sun S."/>
            <person name="Springer D."/>
            <person name="Dromer F."/>
            <person name="Young S."/>
            <person name="Zeng Q."/>
            <person name="Chapman S."/>
            <person name="Gujja S."/>
            <person name="Saif S."/>
            <person name="Birren B."/>
        </authorList>
    </citation>
    <scope>NUCLEOTIDE SEQUENCE [LARGE SCALE GENOMIC DNA]</scope>
    <source>
        <strain evidence="8">BCC8398</strain>
    </source>
</reference>
<dbReference type="GO" id="GO:0032259">
    <property type="term" value="P:methylation"/>
    <property type="evidence" value="ECO:0007669"/>
    <property type="project" value="UniProtKB-KW"/>
</dbReference>
<dbReference type="InterPro" id="IPR003616">
    <property type="entry name" value="Post-SET_dom"/>
</dbReference>
<keyword evidence="3" id="KW-0949">S-adenosyl-L-methionine</keyword>
<evidence type="ECO:0000256" key="2">
    <source>
        <dbReference type="ARBA" id="ARBA00022679"/>
    </source>
</evidence>
<dbReference type="PANTHER" id="PTHR12350">
    <property type="entry name" value="HISTONE-LYSINE N-METHYLTRANSFERASE-RELATED"/>
    <property type="match status" value="1"/>
</dbReference>
<dbReference type="InterPro" id="IPR046341">
    <property type="entry name" value="SET_dom_sf"/>
</dbReference>
<evidence type="ECO:0000259" key="6">
    <source>
        <dbReference type="PROSITE" id="PS50868"/>
    </source>
</evidence>
<keyword evidence="1" id="KW-0489">Methyltransferase</keyword>
<feature type="domain" description="SET" evidence="5">
    <location>
        <begin position="38"/>
        <end position="149"/>
    </location>
</feature>
<evidence type="ECO:0000256" key="1">
    <source>
        <dbReference type="ARBA" id="ARBA00022603"/>
    </source>
</evidence>
<dbReference type="InterPro" id="IPR001214">
    <property type="entry name" value="SET_dom"/>
</dbReference>
<feature type="domain" description="Post-SET" evidence="6">
    <location>
        <begin position="157"/>
        <end position="173"/>
    </location>
</feature>
<name>A0A1B9H4N3_9TREE</name>
<dbReference type="InterPro" id="IPR053201">
    <property type="entry name" value="Flavunoidine_N-MTase"/>
</dbReference>
<dbReference type="SUPFAM" id="SSF82199">
    <property type="entry name" value="SET domain"/>
    <property type="match status" value="1"/>
</dbReference>
<dbReference type="OrthoDB" id="5984008at2759"/>
<proteinExistence type="predicted"/>
<dbReference type="PROSITE" id="PS50280">
    <property type="entry name" value="SET"/>
    <property type="match status" value="1"/>
</dbReference>
<dbReference type="EMBL" id="KI669492">
    <property type="protein sequence ID" value="OCF38233.1"/>
    <property type="molecule type" value="Genomic_DNA"/>
</dbReference>
<evidence type="ECO:0000313" key="7">
    <source>
        <dbReference type="EMBL" id="OCF38233.1"/>
    </source>
</evidence>
<dbReference type="PROSITE" id="PS50868">
    <property type="entry name" value="POST_SET"/>
    <property type="match status" value="1"/>
</dbReference>
<evidence type="ECO:0000256" key="3">
    <source>
        <dbReference type="ARBA" id="ARBA00022691"/>
    </source>
</evidence>
<feature type="region of interest" description="Disordered" evidence="4">
    <location>
        <begin position="1"/>
        <end position="34"/>
    </location>
</feature>
<dbReference type="STRING" id="1296120.A0A1B9H4N3"/>
<gene>
    <name evidence="7" type="ORF">I316_00459</name>
</gene>
<evidence type="ECO:0000259" key="5">
    <source>
        <dbReference type="PROSITE" id="PS50280"/>
    </source>
</evidence>
<sequence>MPTALSPLPLQPPVRWTKPTHANTHGGKTYKPTHPDLFRVEFSASSGGGDEEEYSSRLVASRDFGPDERITKLTNISLAPEKAYSSVQFGTGPRDHLELNSDLLFMNHSCNPTAEIHLPSHRPEEWEVRARSSSTQGIKEGEAITFFYPSTEWDMAQGFDCSCGATNCLGKIQGAKYLSVAQLEERGYVNEHILKLKEAQEANGNTNGQ</sequence>
<reference evidence="7 8" key="1">
    <citation type="submission" date="2013-07" db="EMBL/GenBank/DDBJ databases">
        <title>The Genome Sequence of Cryptococcus heveanensis BCC8398.</title>
        <authorList>
            <consortium name="The Broad Institute Genome Sequencing Platform"/>
            <person name="Cuomo C."/>
            <person name="Litvintseva A."/>
            <person name="Chen Y."/>
            <person name="Heitman J."/>
            <person name="Sun S."/>
            <person name="Springer D."/>
            <person name="Dromer F."/>
            <person name="Young S.K."/>
            <person name="Zeng Q."/>
            <person name="Gargeya S."/>
            <person name="Fitzgerald M."/>
            <person name="Abouelleil A."/>
            <person name="Alvarado L."/>
            <person name="Berlin A.M."/>
            <person name="Chapman S.B."/>
            <person name="Dewar J."/>
            <person name="Goldberg J."/>
            <person name="Griggs A."/>
            <person name="Gujja S."/>
            <person name="Hansen M."/>
            <person name="Howarth C."/>
            <person name="Imamovic A."/>
            <person name="Larimer J."/>
            <person name="McCowan C."/>
            <person name="Murphy C."/>
            <person name="Pearson M."/>
            <person name="Priest M."/>
            <person name="Roberts A."/>
            <person name="Saif S."/>
            <person name="Shea T."/>
            <person name="Sykes S."/>
            <person name="Wortman J."/>
            <person name="Nusbaum C."/>
            <person name="Birren B."/>
        </authorList>
    </citation>
    <scope>NUCLEOTIDE SEQUENCE [LARGE SCALE GENOMIC DNA]</scope>
    <source>
        <strain evidence="7 8">BCC8398</strain>
    </source>
</reference>
<organism evidence="7 8">
    <name type="scientific">Kwoniella heveanensis BCC8398</name>
    <dbReference type="NCBI Taxonomy" id="1296120"/>
    <lineage>
        <taxon>Eukaryota</taxon>
        <taxon>Fungi</taxon>
        <taxon>Dikarya</taxon>
        <taxon>Basidiomycota</taxon>
        <taxon>Agaricomycotina</taxon>
        <taxon>Tremellomycetes</taxon>
        <taxon>Tremellales</taxon>
        <taxon>Cryptococcaceae</taxon>
        <taxon>Kwoniella</taxon>
    </lineage>
</organism>
<protein>
    <recommendedName>
        <fullName evidence="9">Post-SET domain-containing protein</fullName>
    </recommendedName>
</protein>
<evidence type="ECO:0000313" key="8">
    <source>
        <dbReference type="Proteomes" id="UP000092666"/>
    </source>
</evidence>
<dbReference type="GO" id="GO:0008168">
    <property type="term" value="F:methyltransferase activity"/>
    <property type="evidence" value="ECO:0007669"/>
    <property type="project" value="UniProtKB-KW"/>
</dbReference>
<keyword evidence="2" id="KW-0808">Transferase</keyword>
<accession>A0A1B9H4N3</accession>
<keyword evidence="8" id="KW-1185">Reference proteome</keyword>
<dbReference type="Gene3D" id="2.170.270.10">
    <property type="entry name" value="SET domain"/>
    <property type="match status" value="1"/>
</dbReference>
<dbReference type="PANTHER" id="PTHR12350:SF19">
    <property type="entry name" value="SET DOMAIN-CONTAINING PROTEIN"/>
    <property type="match status" value="1"/>
</dbReference>
<dbReference type="AlphaFoldDB" id="A0A1B9H4N3"/>
<dbReference type="Proteomes" id="UP000092666">
    <property type="component" value="Unassembled WGS sequence"/>
</dbReference>
<evidence type="ECO:0000256" key="4">
    <source>
        <dbReference type="SAM" id="MobiDB-lite"/>
    </source>
</evidence>
<evidence type="ECO:0008006" key="9">
    <source>
        <dbReference type="Google" id="ProtNLM"/>
    </source>
</evidence>